<dbReference type="EnsemblPlants" id="OGLUM08G07970.1">
    <property type="protein sequence ID" value="OGLUM08G07970.1"/>
    <property type="gene ID" value="OGLUM08G07970"/>
</dbReference>
<feature type="domain" description="DUF7597" evidence="1">
    <location>
        <begin position="7"/>
        <end position="90"/>
    </location>
</feature>
<reference evidence="2" key="1">
    <citation type="submission" date="2015-04" db="UniProtKB">
        <authorList>
            <consortium name="EnsemblPlants"/>
        </authorList>
    </citation>
    <scope>IDENTIFICATION</scope>
</reference>
<dbReference type="Proteomes" id="UP000026961">
    <property type="component" value="Chromosome 8"/>
</dbReference>
<accession>A0A0E0ASP7</accession>
<sequence length="134" mass="15065">MANIVLNPGHFLEAGRHVQDGSPNRLPRADITVPAPQKQHEAYMLAEIEPQVHEDEWDVHRLQIRNHLQNELGIMVTHCSPHPLGVGLFAGESWTFGVFVLNNEFVDPQPQDEDLPHITKYASVIAEAPYDESS</sequence>
<dbReference type="AlphaFoldDB" id="A0A0E0ASP7"/>
<keyword evidence="3" id="KW-1185">Reference proteome</keyword>
<dbReference type="PANTHER" id="PTHR33075:SF7">
    <property type="entry name" value="OS02G0303350 PROTEIN"/>
    <property type="match status" value="1"/>
</dbReference>
<dbReference type="PANTHER" id="PTHR33075">
    <property type="entry name" value="OS02G0499800 PROTEIN"/>
    <property type="match status" value="1"/>
</dbReference>
<dbReference type="eggNOG" id="ENOG502R48B">
    <property type="taxonomic scope" value="Eukaryota"/>
</dbReference>
<reference evidence="2" key="2">
    <citation type="submission" date="2018-05" db="EMBL/GenBank/DDBJ databases">
        <title>OgluRS3 (Oryza glumaepatula Reference Sequence Version 3).</title>
        <authorList>
            <person name="Zhang J."/>
            <person name="Kudrna D."/>
            <person name="Lee S."/>
            <person name="Talag J."/>
            <person name="Welchert J."/>
            <person name="Wing R.A."/>
        </authorList>
    </citation>
    <scope>NUCLEOTIDE SEQUENCE [LARGE SCALE GENOMIC DNA]</scope>
</reference>
<organism evidence="2">
    <name type="scientific">Oryza glumipatula</name>
    <dbReference type="NCBI Taxonomy" id="40148"/>
    <lineage>
        <taxon>Eukaryota</taxon>
        <taxon>Viridiplantae</taxon>
        <taxon>Streptophyta</taxon>
        <taxon>Embryophyta</taxon>
        <taxon>Tracheophyta</taxon>
        <taxon>Spermatophyta</taxon>
        <taxon>Magnoliopsida</taxon>
        <taxon>Liliopsida</taxon>
        <taxon>Poales</taxon>
        <taxon>Poaceae</taxon>
        <taxon>BOP clade</taxon>
        <taxon>Oryzoideae</taxon>
        <taxon>Oryzeae</taxon>
        <taxon>Oryzinae</taxon>
        <taxon>Oryza</taxon>
    </lineage>
</organism>
<dbReference type="Pfam" id="PF24530">
    <property type="entry name" value="DUF7597"/>
    <property type="match status" value="1"/>
</dbReference>
<evidence type="ECO:0000259" key="1">
    <source>
        <dbReference type="Pfam" id="PF24530"/>
    </source>
</evidence>
<dbReference type="Gramene" id="OGLUM08G07970.1">
    <property type="protein sequence ID" value="OGLUM08G07970.1"/>
    <property type="gene ID" value="OGLUM08G07970"/>
</dbReference>
<dbReference type="InterPro" id="IPR056018">
    <property type="entry name" value="DUF7597"/>
</dbReference>
<proteinExistence type="predicted"/>
<evidence type="ECO:0000313" key="3">
    <source>
        <dbReference type="Proteomes" id="UP000026961"/>
    </source>
</evidence>
<evidence type="ECO:0000313" key="2">
    <source>
        <dbReference type="EnsemblPlants" id="OGLUM08G07970.1"/>
    </source>
</evidence>
<dbReference type="HOGENOM" id="CLU_1899471_0_0_1"/>
<protein>
    <recommendedName>
        <fullName evidence="1">DUF7597 domain-containing protein</fullName>
    </recommendedName>
</protein>
<name>A0A0E0ASP7_9ORYZ</name>